<dbReference type="STRING" id="703135.A0A2A9N6K9"/>
<protein>
    <submittedName>
        <fullName evidence="4">Uncharacterized protein</fullName>
    </submittedName>
</protein>
<feature type="region of interest" description="Disordered" evidence="1">
    <location>
        <begin position="281"/>
        <end position="307"/>
    </location>
</feature>
<organism evidence="4 5">
    <name type="scientific">Amanita thiersii Skay4041</name>
    <dbReference type="NCBI Taxonomy" id="703135"/>
    <lineage>
        <taxon>Eukaryota</taxon>
        <taxon>Fungi</taxon>
        <taxon>Dikarya</taxon>
        <taxon>Basidiomycota</taxon>
        <taxon>Agaricomycotina</taxon>
        <taxon>Agaricomycetes</taxon>
        <taxon>Agaricomycetidae</taxon>
        <taxon>Agaricales</taxon>
        <taxon>Pluteineae</taxon>
        <taxon>Amanitaceae</taxon>
        <taxon>Amanita</taxon>
    </lineage>
</organism>
<dbReference type="InterPro" id="IPR025340">
    <property type="entry name" value="DUF4246"/>
</dbReference>
<dbReference type="InterPro" id="IPR049192">
    <property type="entry name" value="DUF4246_C"/>
</dbReference>
<feature type="compositionally biased region" description="Acidic residues" evidence="1">
    <location>
        <begin position="247"/>
        <end position="265"/>
    </location>
</feature>
<dbReference type="EMBL" id="KZ302301">
    <property type="protein sequence ID" value="PFH45735.1"/>
    <property type="molecule type" value="Genomic_DNA"/>
</dbReference>
<keyword evidence="5" id="KW-1185">Reference proteome</keyword>
<dbReference type="PANTHER" id="PTHR33119">
    <property type="entry name" value="IFI3P"/>
    <property type="match status" value="1"/>
</dbReference>
<name>A0A2A9N6K9_9AGAR</name>
<evidence type="ECO:0000313" key="5">
    <source>
        <dbReference type="Proteomes" id="UP000242287"/>
    </source>
</evidence>
<feature type="region of interest" description="Disordered" evidence="1">
    <location>
        <begin position="244"/>
        <end position="265"/>
    </location>
</feature>
<reference evidence="4 5" key="1">
    <citation type="submission" date="2014-02" db="EMBL/GenBank/DDBJ databases">
        <title>Transposable element dynamics among asymbiotic and ectomycorrhizal Amanita fungi.</title>
        <authorList>
            <consortium name="DOE Joint Genome Institute"/>
            <person name="Hess J."/>
            <person name="Skrede I."/>
            <person name="Wolfe B."/>
            <person name="LaButti K."/>
            <person name="Ohm R.A."/>
            <person name="Grigoriev I.V."/>
            <person name="Pringle A."/>
        </authorList>
    </citation>
    <scope>NUCLEOTIDE SEQUENCE [LARGE SCALE GENOMIC DNA]</scope>
    <source>
        <strain evidence="4 5">SKay4041</strain>
    </source>
</reference>
<evidence type="ECO:0000313" key="4">
    <source>
        <dbReference type="EMBL" id="PFH45735.1"/>
    </source>
</evidence>
<proteinExistence type="predicted"/>
<feature type="domain" description="DUF4246" evidence="3">
    <location>
        <begin position="1"/>
        <end position="26"/>
    </location>
</feature>
<evidence type="ECO:0000256" key="1">
    <source>
        <dbReference type="SAM" id="MobiDB-lite"/>
    </source>
</evidence>
<evidence type="ECO:0000259" key="2">
    <source>
        <dbReference type="Pfam" id="PF14033"/>
    </source>
</evidence>
<dbReference type="AlphaFoldDB" id="A0A2A9N6K9"/>
<dbReference type="Proteomes" id="UP000242287">
    <property type="component" value="Unassembled WGS sequence"/>
</dbReference>
<dbReference type="OrthoDB" id="415532at2759"/>
<accession>A0A2A9N6K9</accession>
<evidence type="ECO:0000259" key="3">
    <source>
        <dbReference type="Pfam" id="PF21666"/>
    </source>
</evidence>
<dbReference type="InterPro" id="IPR049207">
    <property type="entry name" value="DUF4246_N"/>
</dbReference>
<dbReference type="PANTHER" id="PTHR33119:SF1">
    <property type="entry name" value="FE2OG DIOXYGENASE DOMAIN-CONTAINING PROTEIN"/>
    <property type="match status" value="1"/>
</dbReference>
<gene>
    <name evidence="4" type="ORF">AMATHDRAFT_158037</name>
</gene>
<dbReference type="Pfam" id="PF21666">
    <property type="entry name" value="DUF4246_N"/>
    <property type="match status" value="1"/>
</dbReference>
<feature type="domain" description="DUF4246" evidence="2">
    <location>
        <begin position="38"/>
        <end position="483"/>
    </location>
</feature>
<sequence length="548" mass="63189">MNQITDKPEWHRKVFDDAIANKWKTEALQTPNLDITQSMVDWCIDELRYKAKLFEDTGIVSVYTADVVKSDVAVPQDLQEALKEAVKPLEDVSSADKDWHPGSDEKVLDLVHPSLFPLVYGRSRILPDGTNLTTLEDCVQRSGEGVTIPVPLSFEHPPRSGYYWHRTSDMKTFSTKFQWLPCDVDISGDTPKITSYINNLHPQRHPKLYNIVERIIGCAIPLWNATLTHLKTPTYRIRRIEYSGETEQAEDDEEPSQNEGESDEDFDTRYEEYWEDKMNIPAKQPEPGKFAPPSVPESMKSEHLEKDGDLKPDFKVNLKQEYGATGLQVIVKLANIHLTPEKPEYEGGTWHVEGQLNEHICSTALYYYDSDNITSSALAFRQQVSTEDTVDVGYEQNYHRWLSDIYGCDPSGPTVQYVGTVNTTPGRLLTFPNVLQHQVQPFSLTDRTKPGYRKILALFLVDPNIRVISTAHVPCQRQDWWREVVVEKQTQMERLPLELRDEVYRQVDFPMSMEEAKSLREELMDERKSFVIKHDQEFQSEEFSLCEH</sequence>
<dbReference type="Pfam" id="PF14033">
    <property type="entry name" value="DUF4246"/>
    <property type="match status" value="1"/>
</dbReference>